<organism evidence="2 3">
    <name type="scientific">Dreissena polymorpha</name>
    <name type="common">Zebra mussel</name>
    <name type="synonym">Mytilus polymorpha</name>
    <dbReference type="NCBI Taxonomy" id="45954"/>
    <lineage>
        <taxon>Eukaryota</taxon>
        <taxon>Metazoa</taxon>
        <taxon>Spiralia</taxon>
        <taxon>Lophotrochozoa</taxon>
        <taxon>Mollusca</taxon>
        <taxon>Bivalvia</taxon>
        <taxon>Autobranchia</taxon>
        <taxon>Heteroconchia</taxon>
        <taxon>Euheterodonta</taxon>
        <taxon>Imparidentia</taxon>
        <taxon>Neoheterodontei</taxon>
        <taxon>Myida</taxon>
        <taxon>Dreissenoidea</taxon>
        <taxon>Dreissenidae</taxon>
        <taxon>Dreissena</taxon>
    </lineage>
</organism>
<dbReference type="EMBL" id="JAIWYP010000003">
    <property type="protein sequence ID" value="KAH3855891.1"/>
    <property type="molecule type" value="Genomic_DNA"/>
</dbReference>
<accession>A0A9D4LD23</accession>
<reference evidence="2" key="1">
    <citation type="journal article" date="2019" name="bioRxiv">
        <title>The Genome of the Zebra Mussel, Dreissena polymorpha: A Resource for Invasive Species Research.</title>
        <authorList>
            <person name="McCartney M.A."/>
            <person name="Auch B."/>
            <person name="Kono T."/>
            <person name="Mallez S."/>
            <person name="Zhang Y."/>
            <person name="Obille A."/>
            <person name="Becker A."/>
            <person name="Abrahante J.E."/>
            <person name="Garbe J."/>
            <person name="Badalamenti J.P."/>
            <person name="Herman A."/>
            <person name="Mangelson H."/>
            <person name="Liachko I."/>
            <person name="Sullivan S."/>
            <person name="Sone E.D."/>
            <person name="Koren S."/>
            <person name="Silverstein K.A.T."/>
            <person name="Beckman K.B."/>
            <person name="Gohl D.M."/>
        </authorList>
    </citation>
    <scope>NUCLEOTIDE SEQUENCE</scope>
    <source>
        <strain evidence="2">Duluth1</strain>
        <tissue evidence="2">Whole animal</tissue>
    </source>
</reference>
<reference evidence="2" key="2">
    <citation type="submission" date="2020-11" db="EMBL/GenBank/DDBJ databases">
        <authorList>
            <person name="McCartney M.A."/>
            <person name="Auch B."/>
            <person name="Kono T."/>
            <person name="Mallez S."/>
            <person name="Becker A."/>
            <person name="Gohl D.M."/>
            <person name="Silverstein K.A.T."/>
            <person name="Koren S."/>
            <person name="Bechman K.B."/>
            <person name="Herman A."/>
            <person name="Abrahante J.E."/>
            <person name="Garbe J."/>
        </authorList>
    </citation>
    <scope>NUCLEOTIDE SEQUENCE</scope>
    <source>
        <strain evidence="2">Duluth1</strain>
        <tissue evidence="2">Whole animal</tissue>
    </source>
</reference>
<proteinExistence type="predicted"/>
<name>A0A9D4LD23_DREPO</name>
<feature type="region of interest" description="Disordered" evidence="1">
    <location>
        <begin position="121"/>
        <end position="147"/>
    </location>
</feature>
<protein>
    <submittedName>
        <fullName evidence="2">Uncharacterized protein</fullName>
    </submittedName>
</protein>
<dbReference type="AlphaFoldDB" id="A0A9D4LD23"/>
<keyword evidence="3" id="KW-1185">Reference proteome</keyword>
<evidence type="ECO:0000313" key="3">
    <source>
        <dbReference type="Proteomes" id="UP000828390"/>
    </source>
</evidence>
<feature type="compositionally biased region" description="Polar residues" evidence="1">
    <location>
        <begin position="136"/>
        <end position="147"/>
    </location>
</feature>
<sequence>MVLLDIRLGHSRNYDLSNRCHKCRNTILSYCCTSTRTYKGQKCLSTRSHRFRRCPLPISLDIHNKTTLLCSYSCPCSYKLAVGYCIRLYLMYISLPSTLSCRNNYSRSVDCYTCRCSSKETRRNDSRSNNSSPSSQRDYCNNKSPAC</sequence>
<evidence type="ECO:0000313" key="2">
    <source>
        <dbReference type="EMBL" id="KAH3855891.1"/>
    </source>
</evidence>
<evidence type="ECO:0000256" key="1">
    <source>
        <dbReference type="SAM" id="MobiDB-lite"/>
    </source>
</evidence>
<dbReference type="Proteomes" id="UP000828390">
    <property type="component" value="Unassembled WGS sequence"/>
</dbReference>
<comment type="caution">
    <text evidence="2">The sequence shown here is derived from an EMBL/GenBank/DDBJ whole genome shotgun (WGS) entry which is preliminary data.</text>
</comment>
<gene>
    <name evidence="2" type="ORF">DPMN_098465</name>
</gene>